<keyword evidence="2" id="KW-1185">Reference proteome</keyword>
<dbReference type="Proteomes" id="UP001352852">
    <property type="component" value="Unassembled WGS sequence"/>
</dbReference>
<sequence length="106" mass="11722">MLEQHCGAKSVVYVKQMQEVALPSVLLFKVNTARWRGQMLKLIIDSCCGLQSLNGQLNPSIHPSIIYTHFFSTGSWGCWCLSAVGYGVHPGQVTSLSQVNMVTHRT</sequence>
<evidence type="ECO:0000313" key="2">
    <source>
        <dbReference type="Proteomes" id="UP001352852"/>
    </source>
</evidence>
<dbReference type="EMBL" id="JAHUTJ010000519">
    <property type="protein sequence ID" value="MED6263843.1"/>
    <property type="molecule type" value="Genomic_DNA"/>
</dbReference>
<protein>
    <submittedName>
        <fullName evidence="1">Uncharacterized protein</fullName>
    </submittedName>
</protein>
<comment type="caution">
    <text evidence="1">The sequence shown here is derived from an EMBL/GenBank/DDBJ whole genome shotgun (WGS) entry which is preliminary data.</text>
</comment>
<name>A0ABU7CLZ6_9TELE</name>
<accession>A0ABU7CLZ6</accession>
<evidence type="ECO:0000313" key="1">
    <source>
        <dbReference type="EMBL" id="MED6263843.1"/>
    </source>
</evidence>
<proteinExistence type="predicted"/>
<reference evidence="1 2" key="1">
    <citation type="submission" date="2021-06" db="EMBL/GenBank/DDBJ databases">
        <authorList>
            <person name="Palmer J.M."/>
        </authorList>
    </citation>
    <scope>NUCLEOTIDE SEQUENCE [LARGE SCALE GENOMIC DNA]</scope>
    <source>
        <strain evidence="1 2">CL_MEX2019</strain>
        <tissue evidence="1">Muscle</tissue>
    </source>
</reference>
<gene>
    <name evidence="1" type="ORF">CHARACLAT_008798</name>
</gene>
<organism evidence="1 2">
    <name type="scientific">Characodon lateralis</name>
    <dbReference type="NCBI Taxonomy" id="208331"/>
    <lineage>
        <taxon>Eukaryota</taxon>
        <taxon>Metazoa</taxon>
        <taxon>Chordata</taxon>
        <taxon>Craniata</taxon>
        <taxon>Vertebrata</taxon>
        <taxon>Euteleostomi</taxon>
        <taxon>Actinopterygii</taxon>
        <taxon>Neopterygii</taxon>
        <taxon>Teleostei</taxon>
        <taxon>Neoteleostei</taxon>
        <taxon>Acanthomorphata</taxon>
        <taxon>Ovalentaria</taxon>
        <taxon>Atherinomorphae</taxon>
        <taxon>Cyprinodontiformes</taxon>
        <taxon>Goodeidae</taxon>
        <taxon>Characodon</taxon>
    </lineage>
</organism>